<dbReference type="Pfam" id="PF00728">
    <property type="entry name" value="Glyco_hydro_20"/>
    <property type="match status" value="1"/>
</dbReference>
<feature type="region of interest" description="Disordered" evidence="7">
    <location>
        <begin position="546"/>
        <end position="566"/>
    </location>
</feature>
<evidence type="ECO:0000259" key="8">
    <source>
        <dbReference type="Pfam" id="PF00728"/>
    </source>
</evidence>
<dbReference type="PANTHER" id="PTHR22600">
    <property type="entry name" value="BETA-HEXOSAMINIDASE"/>
    <property type="match status" value="1"/>
</dbReference>
<dbReference type="InterPro" id="IPR017853">
    <property type="entry name" value="GH"/>
</dbReference>
<dbReference type="EMBL" id="ADLD01000009">
    <property type="protein sequence ID" value="EHB92656.1"/>
    <property type="molecule type" value="Genomic_DNA"/>
</dbReference>
<proteinExistence type="inferred from homology"/>
<protein>
    <recommendedName>
        <fullName evidence="3">beta-N-acetylhexosaminidase</fullName>
        <ecNumber evidence="3">3.2.1.52</ecNumber>
    </recommendedName>
</protein>
<evidence type="ECO:0000256" key="7">
    <source>
        <dbReference type="SAM" id="MobiDB-lite"/>
    </source>
</evidence>
<organism evidence="10 11">
    <name type="scientific">Alistipes indistinctus YIT 12060</name>
    <dbReference type="NCBI Taxonomy" id="742725"/>
    <lineage>
        <taxon>Bacteria</taxon>
        <taxon>Pseudomonadati</taxon>
        <taxon>Bacteroidota</taxon>
        <taxon>Bacteroidia</taxon>
        <taxon>Bacteroidales</taxon>
        <taxon>Rikenellaceae</taxon>
        <taxon>Alistipes</taxon>
    </lineage>
</organism>
<name>G5H717_9BACT</name>
<comment type="similarity">
    <text evidence="2">Belongs to the glycosyl hydrolase 20 family.</text>
</comment>
<keyword evidence="4" id="KW-0378">Hydrolase</keyword>
<dbReference type="PANTHER" id="PTHR22600:SF57">
    <property type="entry name" value="BETA-N-ACETYLHEXOSAMINIDASE"/>
    <property type="match status" value="1"/>
</dbReference>
<feature type="active site" description="Proton donor" evidence="6">
    <location>
        <position position="339"/>
    </location>
</feature>
<dbReference type="InterPro" id="IPR015882">
    <property type="entry name" value="HEX_bac_N"/>
</dbReference>
<dbReference type="RefSeq" id="WP_009133666.1">
    <property type="nucleotide sequence ID" value="NZ_CP102250.1"/>
</dbReference>
<evidence type="ECO:0000256" key="2">
    <source>
        <dbReference type="ARBA" id="ARBA00006285"/>
    </source>
</evidence>
<reference evidence="10 11" key="1">
    <citation type="submission" date="2011-08" db="EMBL/GenBank/DDBJ databases">
        <title>The Genome Sequence of Alistipes indistinctus YIT 12060.</title>
        <authorList>
            <consortium name="The Broad Institute Genome Sequencing Platform"/>
            <person name="Earl A."/>
            <person name="Ward D."/>
            <person name="Feldgarden M."/>
            <person name="Gevers D."/>
            <person name="Morotomi M."/>
            <person name="Young S.K."/>
            <person name="Zeng Q."/>
            <person name="Gargeya S."/>
            <person name="Fitzgerald M."/>
            <person name="Haas B."/>
            <person name="Abouelleil A."/>
            <person name="Alvarado L."/>
            <person name="Arachchi H.M."/>
            <person name="Berlin A."/>
            <person name="Brown A."/>
            <person name="Chapman S.B."/>
            <person name="Chen Z."/>
            <person name="Dunbar C."/>
            <person name="Freedman E."/>
            <person name="Gearin G."/>
            <person name="Gellesch M."/>
            <person name="Goldberg J."/>
            <person name="Griggs A."/>
            <person name="Gujja S."/>
            <person name="Heiman D."/>
            <person name="Howarth C."/>
            <person name="Larson L."/>
            <person name="Lui A."/>
            <person name="MacDonald P.J.P."/>
            <person name="Montmayeur A."/>
            <person name="Murphy C."/>
            <person name="Neiman D."/>
            <person name="Pearson M."/>
            <person name="Priest M."/>
            <person name="Roberts A."/>
            <person name="Saif S."/>
            <person name="Shea T."/>
            <person name="Shenoy N."/>
            <person name="Sisk P."/>
            <person name="Stolte C."/>
            <person name="Sykes S."/>
            <person name="Wortman J."/>
            <person name="Nusbaum C."/>
            <person name="Birren B."/>
        </authorList>
    </citation>
    <scope>NUCLEOTIDE SEQUENCE [LARGE SCALE GENOMIC DNA]</scope>
    <source>
        <strain evidence="10 11">YIT 12060</strain>
    </source>
</reference>
<evidence type="ECO:0000259" key="9">
    <source>
        <dbReference type="Pfam" id="PF02838"/>
    </source>
</evidence>
<feature type="domain" description="Beta-hexosaminidase bacterial type N-terminal" evidence="9">
    <location>
        <begin position="29"/>
        <end position="158"/>
    </location>
</feature>
<dbReference type="PATRIC" id="fig|742725.3.peg.913"/>
<dbReference type="GO" id="GO:0030203">
    <property type="term" value="P:glycosaminoglycan metabolic process"/>
    <property type="evidence" value="ECO:0007669"/>
    <property type="project" value="TreeGrafter"/>
</dbReference>
<keyword evidence="5" id="KW-0326">Glycosidase</keyword>
<evidence type="ECO:0000256" key="6">
    <source>
        <dbReference type="PIRSR" id="PIRSR625705-1"/>
    </source>
</evidence>
<evidence type="ECO:0000256" key="5">
    <source>
        <dbReference type="ARBA" id="ARBA00023295"/>
    </source>
</evidence>
<dbReference type="EC" id="3.2.1.52" evidence="3"/>
<comment type="caution">
    <text evidence="10">The sequence shown here is derived from an EMBL/GenBank/DDBJ whole genome shotgun (WGS) entry which is preliminary data.</text>
</comment>
<evidence type="ECO:0000256" key="1">
    <source>
        <dbReference type="ARBA" id="ARBA00001231"/>
    </source>
</evidence>
<dbReference type="InterPro" id="IPR025705">
    <property type="entry name" value="Beta_hexosaminidase_sua/sub"/>
</dbReference>
<comment type="catalytic activity">
    <reaction evidence="1">
        <text>Hydrolysis of terminal non-reducing N-acetyl-D-hexosamine residues in N-acetyl-beta-D-hexosaminides.</text>
        <dbReference type="EC" id="3.2.1.52"/>
    </reaction>
</comment>
<evidence type="ECO:0000256" key="3">
    <source>
        <dbReference type="ARBA" id="ARBA00012663"/>
    </source>
</evidence>
<dbReference type="InterPro" id="IPR029018">
    <property type="entry name" value="Hex-like_dom2"/>
</dbReference>
<accession>G5H717</accession>
<dbReference type="STRING" id="742725.HMPREF9450_00860"/>
<evidence type="ECO:0000313" key="11">
    <source>
        <dbReference type="Proteomes" id="UP000006008"/>
    </source>
</evidence>
<dbReference type="SUPFAM" id="SSF51445">
    <property type="entry name" value="(Trans)glycosidases"/>
    <property type="match status" value="1"/>
</dbReference>
<dbReference type="HOGENOM" id="CLU_007082_5_1_10"/>
<dbReference type="SUPFAM" id="SSF55545">
    <property type="entry name" value="beta-N-acetylhexosaminidase-like domain"/>
    <property type="match status" value="1"/>
</dbReference>
<dbReference type="Pfam" id="PF02838">
    <property type="entry name" value="Glyco_hydro_20b"/>
    <property type="match status" value="1"/>
</dbReference>
<dbReference type="GeneID" id="92816126"/>
<dbReference type="CDD" id="cd06563">
    <property type="entry name" value="GH20_chitobiase-like"/>
    <property type="match status" value="1"/>
</dbReference>
<dbReference type="GO" id="GO:0016020">
    <property type="term" value="C:membrane"/>
    <property type="evidence" value="ECO:0007669"/>
    <property type="project" value="TreeGrafter"/>
</dbReference>
<dbReference type="eggNOG" id="COG3525">
    <property type="taxonomic scope" value="Bacteria"/>
</dbReference>
<dbReference type="InterPro" id="IPR015883">
    <property type="entry name" value="Glyco_hydro_20_cat"/>
</dbReference>
<gene>
    <name evidence="10" type="ORF">HMPREF9450_00860</name>
</gene>
<evidence type="ECO:0000313" key="10">
    <source>
        <dbReference type="EMBL" id="EHB92656.1"/>
    </source>
</evidence>
<keyword evidence="11" id="KW-1185">Reference proteome</keyword>
<dbReference type="OrthoDB" id="1090159at2"/>
<dbReference type="GO" id="GO:0004563">
    <property type="term" value="F:beta-N-acetylhexosaminidase activity"/>
    <property type="evidence" value="ECO:0007669"/>
    <property type="project" value="UniProtKB-EC"/>
</dbReference>
<sequence>MKTGLLSLCCALMLFASCGKRIPKSDAVAIVPKPVSEQLSDSTFDLTKRTRIRLLADDSTLLRSTDFFNGVVSKAFGKGLYVAQGGQAQKDAINVRLDDSLPSEGYTLLITPDSIDIAGGSPAGVFYAFQSLRQLLPAAALAGERARVIELPAVEIRDEPHFAYRGAMLDACRHFFKPDEVKEYLDLLALHKINRFHWHLTDDQGWRIEIKKYPELTTVGSVREKDLLTNVLDTVRKFDENPYGGFYTQDQIRDIVKYAADRFITVIPEIEMPGHATAALAAYPYLGCVGKDYKVTTLYGIQEDAFCAGKDSTFGFLEDVLSEVIDLFPSEYIHIGGDECMKNRWKECPHCQQRIRDEHLKNETELQSYFVHRIDQFMSSKGRRIIGWDEILEGGDLSRNAAVMSWRGTQGGIAGAKRGNEVVMSPYTYCYLDYYQTADTAGEPLAYGNCLPVDSVYKFDPYAGLTPAEQKYILGVQANLWTEYIRDLDYLEYMTLPRLAAIAEIGWTYGGKDYADFSDRMHSLAKVYDAEGYKYGKHMFVPETGKVPESAGGGTGATGSATGIAE</sequence>
<evidence type="ECO:0000256" key="4">
    <source>
        <dbReference type="ARBA" id="ARBA00022801"/>
    </source>
</evidence>
<dbReference type="Gene3D" id="3.20.20.80">
    <property type="entry name" value="Glycosidases"/>
    <property type="match status" value="1"/>
</dbReference>
<dbReference type="Gene3D" id="3.30.379.10">
    <property type="entry name" value="Chitobiase/beta-hexosaminidase domain 2-like"/>
    <property type="match status" value="1"/>
</dbReference>
<dbReference type="GO" id="GO:0005975">
    <property type="term" value="P:carbohydrate metabolic process"/>
    <property type="evidence" value="ECO:0007669"/>
    <property type="project" value="InterPro"/>
</dbReference>
<dbReference type="PRINTS" id="PR00738">
    <property type="entry name" value="GLHYDRLASE20"/>
</dbReference>
<dbReference type="AlphaFoldDB" id="G5H717"/>
<dbReference type="Proteomes" id="UP000006008">
    <property type="component" value="Unassembled WGS sequence"/>
</dbReference>
<dbReference type="PROSITE" id="PS51257">
    <property type="entry name" value="PROKAR_LIPOPROTEIN"/>
    <property type="match status" value="1"/>
</dbReference>
<feature type="domain" description="Glycoside hydrolase family 20 catalytic" evidence="8">
    <location>
        <begin position="162"/>
        <end position="508"/>
    </location>
</feature>